<dbReference type="InterPro" id="IPR051010">
    <property type="entry name" value="BCAA_transport"/>
</dbReference>
<keyword evidence="2" id="KW-0732">Signal</keyword>
<comment type="similarity">
    <text evidence="1">Belongs to the leucine-binding protein family.</text>
</comment>
<evidence type="ECO:0000256" key="2">
    <source>
        <dbReference type="ARBA" id="ARBA00022729"/>
    </source>
</evidence>
<keyword evidence="5" id="KW-1185">Reference proteome</keyword>
<protein>
    <submittedName>
        <fullName evidence="4">ABC transporter substrate-binding protein</fullName>
    </submittedName>
</protein>
<evidence type="ECO:0000313" key="5">
    <source>
        <dbReference type="Proteomes" id="UP001293718"/>
    </source>
</evidence>
<dbReference type="InterPro" id="IPR028082">
    <property type="entry name" value="Peripla_BP_I"/>
</dbReference>
<evidence type="ECO:0000313" key="4">
    <source>
        <dbReference type="EMBL" id="MDZ5455494.1"/>
    </source>
</evidence>
<gene>
    <name evidence="4" type="ORF">SM757_02790</name>
</gene>
<comment type="caution">
    <text evidence="4">The sequence shown here is derived from an EMBL/GenBank/DDBJ whole genome shotgun (WGS) entry which is preliminary data.</text>
</comment>
<dbReference type="CDD" id="cd19979">
    <property type="entry name" value="PBP1_ABC_ligand_binding-like"/>
    <property type="match status" value="1"/>
</dbReference>
<dbReference type="Pfam" id="PF13458">
    <property type="entry name" value="Peripla_BP_6"/>
    <property type="match status" value="1"/>
</dbReference>
<feature type="domain" description="Leucine-binding protein" evidence="3">
    <location>
        <begin position="37"/>
        <end position="356"/>
    </location>
</feature>
<accession>A0ABU5I8R8</accession>
<sequence>MAAVSVSGTWPGLAHPAPGQHSAAPILIGMDGEFSLQNSRSAQAVEMGIRCALDEIERRGGVLGGRRFELVTRDHGSIAARGIRNLREFAAMPGLLAVFAGRFSPVVLEEMDLIRESRTLLMAPWSSADAIVDNGMRPNYVFRLSLRDSLAMPRLLQSCAARGLHSVGLLLTNTGWGRSNHAAARAWSAAHATPRVVGTAWYNFRDTSLLEPYRALLEAGAQAIVLVANDDEAAVLVREMAALPAAQRVPLFSHWGVSGGDFVGQAGPALWEVDFNVIQTFSFFRARPAAWRRFVAAARPRYGIERPEQIAAPVGVAHAYDLMHILALAVERAGSAERPRVRDALEQVRDYDGLIKRYPQPFTPMRHEALDQSDLLLARYRAADGALVPVDAARKPS</sequence>
<name>A0ABU5I8R8_9BURK</name>
<proteinExistence type="inferred from homology"/>
<evidence type="ECO:0000259" key="3">
    <source>
        <dbReference type="Pfam" id="PF13458"/>
    </source>
</evidence>
<dbReference type="PANTHER" id="PTHR30483:SF6">
    <property type="entry name" value="PERIPLASMIC BINDING PROTEIN OF ABC TRANSPORTER FOR NATURAL AMINO ACIDS"/>
    <property type="match status" value="1"/>
</dbReference>
<dbReference type="Proteomes" id="UP001293718">
    <property type="component" value="Unassembled WGS sequence"/>
</dbReference>
<evidence type="ECO:0000256" key="1">
    <source>
        <dbReference type="ARBA" id="ARBA00010062"/>
    </source>
</evidence>
<dbReference type="PANTHER" id="PTHR30483">
    <property type="entry name" value="LEUCINE-SPECIFIC-BINDING PROTEIN"/>
    <property type="match status" value="1"/>
</dbReference>
<dbReference type="SUPFAM" id="SSF53822">
    <property type="entry name" value="Periplasmic binding protein-like I"/>
    <property type="match status" value="1"/>
</dbReference>
<reference evidence="4 5" key="1">
    <citation type="submission" date="2023-11" db="EMBL/GenBank/DDBJ databases">
        <title>Draft genome of Azohydromonas lata strain H1 (DSM1123), a polyhydroxyalkanoate producer.</title>
        <authorList>
            <person name="Traversa D."/>
            <person name="D'Addabbo P."/>
            <person name="Pazzani C."/>
            <person name="Manzari C."/>
            <person name="Chiara M."/>
            <person name="Scrascia M."/>
        </authorList>
    </citation>
    <scope>NUCLEOTIDE SEQUENCE [LARGE SCALE GENOMIC DNA]</scope>
    <source>
        <strain evidence="4 5">H1</strain>
    </source>
</reference>
<dbReference type="InterPro" id="IPR028081">
    <property type="entry name" value="Leu-bd"/>
</dbReference>
<dbReference type="Gene3D" id="3.40.50.2300">
    <property type="match status" value="2"/>
</dbReference>
<organism evidence="4 5">
    <name type="scientific">Azohydromonas lata</name>
    <dbReference type="NCBI Taxonomy" id="45677"/>
    <lineage>
        <taxon>Bacteria</taxon>
        <taxon>Pseudomonadati</taxon>
        <taxon>Pseudomonadota</taxon>
        <taxon>Betaproteobacteria</taxon>
        <taxon>Burkholderiales</taxon>
        <taxon>Sphaerotilaceae</taxon>
        <taxon>Azohydromonas</taxon>
    </lineage>
</organism>
<dbReference type="EMBL" id="JAXOJX010000002">
    <property type="protein sequence ID" value="MDZ5455494.1"/>
    <property type="molecule type" value="Genomic_DNA"/>
</dbReference>